<feature type="transmembrane region" description="Helical" evidence="1">
    <location>
        <begin position="195"/>
        <end position="218"/>
    </location>
</feature>
<dbReference type="Proteomes" id="UP000637628">
    <property type="component" value="Unassembled WGS sequence"/>
</dbReference>
<feature type="transmembrane region" description="Helical" evidence="1">
    <location>
        <begin position="409"/>
        <end position="428"/>
    </location>
</feature>
<sequence length="436" mass="47464">MPAVLEATRIAARRAVRPETPARLRLWVAVTVLTAVALLASLSLLMARVQEQVRIIGDEAAPQAATAADLYFALSDMDAQVARMVLTAGNDDLAGSQIDALGTYQERSRQVDADLQKALTTTTDRAALQQLATDLAVYRERVWQTLTAGDAAAGYYTQATNLLHLNLLPAAQHLRDSSTERLSDAYDRKSVTQSWAVTLAVVLGVALVLLLLILQVWLARRFRRVLNPALLLATVLTVAVVGPAIVVLGLQGAVLDDSRKTDLQPFLALSQARAISYDAAADTSRFLISDNLAYYDDDFRRKSTCLTAGGSCEIPGGLSTVAGGPDVSPYDRDQVLTRWQTYQKDHERIIGLARSGRTEEAVGTLTGIRRGDASFDFSYYDAAVDEIATARADAYDRALHDAKTVLTGWPWIPVAVLGLVILLIPLAVRRRFAEYR</sequence>
<keyword evidence="1" id="KW-0472">Membrane</keyword>
<comment type="caution">
    <text evidence="2">The sequence shown here is derived from an EMBL/GenBank/DDBJ whole genome shotgun (WGS) entry which is preliminary data.</text>
</comment>
<evidence type="ECO:0000313" key="3">
    <source>
        <dbReference type="Proteomes" id="UP000637628"/>
    </source>
</evidence>
<proteinExistence type="predicted"/>
<keyword evidence="1" id="KW-1133">Transmembrane helix</keyword>
<gene>
    <name evidence="2" type="ORF">Adu01nite_30040</name>
</gene>
<feature type="transmembrane region" description="Helical" evidence="1">
    <location>
        <begin position="24"/>
        <end position="46"/>
    </location>
</feature>
<keyword evidence="3" id="KW-1185">Reference proteome</keyword>
<dbReference type="EMBL" id="BOML01000025">
    <property type="protein sequence ID" value="GIE01654.1"/>
    <property type="molecule type" value="Genomic_DNA"/>
</dbReference>
<accession>A0ABQ3YVP8</accession>
<evidence type="ECO:0008006" key="4">
    <source>
        <dbReference type="Google" id="ProtNLM"/>
    </source>
</evidence>
<name>A0ABQ3YVP8_9ACTN</name>
<evidence type="ECO:0000313" key="2">
    <source>
        <dbReference type="EMBL" id="GIE01654.1"/>
    </source>
</evidence>
<protein>
    <recommendedName>
        <fullName evidence="4">Secreted protein</fullName>
    </recommendedName>
</protein>
<dbReference type="RefSeq" id="WP_239132413.1">
    <property type="nucleotide sequence ID" value="NZ_BAAATX010000005.1"/>
</dbReference>
<organism evidence="2 3">
    <name type="scientific">Paractinoplanes durhamensis</name>
    <dbReference type="NCBI Taxonomy" id="113563"/>
    <lineage>
        <taxon>Bacteria</taxon>
        <taxon>Bacillati</taxon>
        <taxon>Actinomycetota</taxon>
        <taxon>Actinomycetes</taxon>
        <taxon>Micromonosporales</taxon>
        <taxon>Micromonosporaceae</taxon>
        <taxon>Paractinoplanes</taxon>
    </lineage>
</organism>
<reference evidence="2 3" key="1">
    <citation type="submission" date="2021-01" db="EMBL/GenBank/DDBJ databases">
        <title>Whole genome shotgun sequence of Actinoplanes durhamensis NBRC 14914.</title>
        <authorList>
            <person name="Komaki H."/>
            <person name="Tamura T."/>
        </authorList>
    </citation>
    <scope>NUCLEOTIDE SEQUENCE [LARGE SCALE GENOMIC DNA]</scope>
    <source>
        <strain evidence="2 3">NBRC 14914</strain>
    </source>
</reference>
<feature type="transmembrane region" description="Helical" evidence="1">
    <location>
        <begin position="230"/>
        <end position="250"/>
    </location>
</feature>
<evidence type="ECO:0000256" key="1">
    <source>
        <dbReference type="SAM" id="Phobius"/>
    </source>
</evidence>
<keyword evidence="1" id="KW-0812">Transmembrane</keyword>